<evidence type="ECO:0000256" key="9">
    <source>
        <dbReference type="ARBA" id="ARBA00023125"/>
    </source>
</evidence>
<name>A0A3P8RIB2_AMPPE</name>
<keyword evidence="8" id="KW-0805">Transcription regulation</keyword>
<evidence type="ECO:0000256" key="7">
    <source>
        <dbReference type="ARBA" id="ARBA00022833"/>
    </source>
</evidence>
<organism evidence="15 16">
    <name type="scientific">Amphiprion percula</name>
    <name type="common">Orange clownfish</name>
    <name type="synonym">Lutjanus percula</name>
    <dbReference type="NCBI Taxonomy" id="161767"/>
    <lineage>
        <taxon>Eukaryota</taxon>
        <taxon>Metazoa</taxon>
        <taxon>Chordata</taxon>
        <taxon>Craniata</taxon>
        <taxon>Vertebrata</taxon>
        <taxon>Euteleostomi</taxon>
        <taxon>Actinopterygii</taxon>
        <taxon>Neopterygii</taxon>
        <taxon>Teleostei</taxon>
        <taxon>Neoteleostei</taxon>
        <taxon>Acanthomorphata</taxon>
        <taxon>Ovalentaria</taxon>
        <taxon>Pomacentridae</taxon>
        <taxon>Amphiprion</taxon>
    </lineage>
</organism>
<evidence type="ECO:0000256" key="5">
    <source>
        <dbReference type="ARBA" id="ARBA00022737"/>
    </source>
</evidence>
<comment type="function">
    <text evidence="1">May be involved in transcriptional regulation.</text>
</comment>
<feature type="domain" description="C2H2-type" evidence="14">
    <location>
        <begin position="55"/>
        <end position="82"/>
    </location>
</feature>
<dbReference type="InterPro" id="IPR036236">
    <property type="entry name" value="Znf_C2H2_sf"/>
</dbReference>
<dbReference type="OMA" id="QSMGCSS"/>
<dbReference type="GO" id="GO:0000978">
    <property type="term" value="F:RNA polymerase II cis-regulatory region sequence-specific DNA binding"/>
    <property type="evidence" value="ECO:0007669"/>
    <property type="project" value="TreeGrafter"/>
</dbReference>
<reference evidence="15" key="3">
    <citation type="submission" date="2025-09" db="UniProtKB">
        <authorList>
            <consortium name="Ensembl"/>
        </authorList>
    </citation>
    <scope>IDENTIFICATION</scope>
</reference>
<keyword evidence="6 12" id="KW-0863">Zinc-finger</keyword>
<reference evidence="15" key="2">
    <citation type="submission" date="2025-08" db="UniProtKB">
        <authorList>
            <consortium name="Ensembl"/>
        </authorList>
    </citation>
    <scope>IDENTIFICATION</scope>
</reference>
<dbReference type="PROSITE" id="PS00028">
    <property type="entry name" value="ZINC_FINGER_C2H2_1"/>
    <property type="match status" value="3"/>
</dbReference>
<dbReference type="PANTHER" id="PTHR23226">
    <property type="entry name" value="ZINC FINGER AND SCAN DOMAIN-CONTAINING"/>
    <property type="match status" value="1"/>
</dbReference>
<dbReference type="Pfam" id="PF00096">
    <property type="entry name" value="zf-C2H2"/>
    <property type="match status" value="3"/>
</dbReference>
<evidence type="ECO:0000256" key="1">
    <source>
        <dbReference type="ARBA" id="ARBA00003767"/>
    </source>
</evidence>
<dbReference type="Ensembl" id="ENSAPET00000000244.1">
    <property type="protein sequence ID" value="ENSAPEP00000000238.1"/>
    <property type="gene ID" value="ENSAPEG00000000176.1"/>
</dbReference>
<protein>
    <recommendedName>
        <fullName evidence="14">C2H2-type domain-containing protein</fullName>
    </recommendedName>
</protein>
<evidence type="ECO:0000259" key="14">
    <source>
        <dbReference type="PROSITE" id="PS50157"/>
    </source>
</evidence>
<evidence type="ECO:0000256" key="12">
    <source>
        <dbReference type="PROSITE-ProRule" id="PRU00042"/>
    </source>
</evidence>
<keyword evidence="10" id="KW-0804">Transcription</keyword>
<dbReference type="PANTHER" id="PTHR23226:SF416">
    <property type="entry name" value="FI01424P"/>
    <property type="match status" value="1"/>
</dbReference>
<dbReference type="STRING" id="161767.ENSAPEP00000000238"/>
<dbReference type="InterPro" id="IPR013087">
    <property type="entry name" value="Znf_C2H2_type"/>
</dbReference>
<keyword evidence="9" id="KW-0238">DNA-binding</keyword>
<dbReference type="Gene3D" id="3.30.160.60">
    <property type="entry name" value="Classic Zinc Finger"/>
    <property type="match status" value="4"/>
</dbReference>
<feature type="compositionally biased region" description="Low complexity" evidence="13">
    <location>
        <begin position="32"/>
        <end position="42"/>
    </location>
</feature>
<dbReference type="SUPFAM" id="SSF57667">
    <property type="entry name" value="beta-beta-alpha zinc fingers"/>
    <property type="match status" value="2"/>
</dbReference>
<dbReference type="AlphaFoldDB" id="A0A3P8RIB2"/>
<comment type="similarity">
    <text evidence="3">Belongs to the krueppel C2H2-type zinc-finger protein family.</text>
</comment>
<dbReference type="FunFam" id="3.30.160.60:FF:000966">
    <property type="entry name" value="ZFP90 zinc finger protein"/>
    <property type="match status" value="1"/>
</dbReference>
<keyword evidence="5" id="KW-0677">Repeat</keyword>
<evidence type="ECO:0000256" key="10">
    <source>
        <dbReference type="ARBA" id="ARBA00023163"/>
    </source>
</evidence>
<evidence type="ECO:0000256" key="6">
    <source>
        <dbReference type="ARBA" id="ARBA00022771"/>
    </source>
</evidence>
<accession>A0A3P8RIB2</accession>
<feature type="region of interest" description="Disordered" evidence="13">
    <location>
        <begin position="1"/>
        <end position="47"/>
    </location>
</feature>
<sequence>KVSLQSMGCSSLAGGAEKVPKSQSCHNKKSSHSNNVDKSSLSRIHHDTDAGRKSVKCDVCGNTFENKFQLKKHHQIHKRVKPYACNACGKSFSLLSKLKVHLRTHTGEKPYSCETCGKCFSERRDLTAHMRTHTGERRYLCETCGKSLVGDSQVLHHQSL</sequence>
<reference evidence="15 16" key="1">
    <citation type="submission" date="2018-03" db="EMBL/GenBank/DDBJ databases">
        <title>Finding Nemo's genes: A chromosome-scale reference assembly of the genome of the orange clownfish Amphiprion percula.</title>
        <authorList>
            <person name="Lehmann R."/>
        </authorList>
    </citation>
    <scope>NUCLEOTIDE SEQUENCE</scope>
</reference>
<dbReference type="GO" id="GO:0008270">
    <property type="term" value="F:zinc ion binding"/>
    <property type="evidence" value="ECO:0007669"/>
    <property type="project" value="UniProtKB-KW"/>
</dbReference>
<evidence type="ECO:0000256" key="4">
    <source>
        <dbReference type="ARBA" id="ARBA00022723"/>
    </source>
</evidence>
<feature type="domain" description="C2H2-type" evidence="14">
    <location>
        <begin position="83"/>
        <end position="110"/>
    </location>
</feature>
<proteinExistence type="inferred from homology"/>
<dbReference type="PROSITE" id="PS50157">
    <property type="entry name" value="ZINC_FINGER_C2H2_2"/>
    <property type="match status" value="4"/>
</dbReference>
<dbReference type="FunFam" id="3.30.160.60:FF:000925">
    <property type="entry name" value="Zinc finger protein 668"/>
    <property type="match status" value="1"/>
</dbReference>
<feature type="domain" description="C2H2-type" evidence="14">
    <location>
        <begin position="111"/>
        <end position="138"/>
    </location>
</feature>
<keyword evidence="7" id="KW-0862">Zinc</keyword>
<evidence type="ECO:0000313" key="15">
    <source>
        <dbReference type="Ensembl" id="ENSAPEP00000000238.1"/>
    </source>
</evidence>
<dbReference type="SMART" id="SM00355">
    <property type="entry name" value="ZnF_C2H2"/>
    <property type="match status" value="3"/>
</dbReference>
<evidence type="ECO:0000313" key="16">
    <source>
        <dbReference type="Proteomes" id="UP000265080"/>
    </source>
</evidence>
<evidence type="ECO:0000256" key="3">
    <source>
        <dbReference type="ARBA" id="ARBA00006991"/>
    </source>
</evidence>
<dbReference type="GO" id="GO:0000981">
    <property type="term" value="F:DNA-binding transcription factor activity, RNA polymerase II-specific"/>
    <property type="evidence" value="ECO:0007669"/>
    <property type="project" value="TreeGrafter"/>
</dbReference>
<comment type="subcellular location">
    <subcellularLocation>
        <location evidence="2">Nucleus</location>
    </subcellularLocation>
</comment>
<keyword evidence="4" id="KW-0479">Metal-binding</keyword>
<dbReference type="GeneTree" id="ENSGT01150000286939"/>
<dbReference type="GO" id="GO:0005634">
    <property type="term" value="C:nucleus"/>
    <property type="evidence" value="ECO:0007669"/>
    <property type="project" value="UniProtKB-SubCell"/>
</dbReference>
<dbReference type="Proteomes" id="UP000265080">
    <property type="component" value="Chromosome 1"/>
</dbReference>
<evidence type="ECO:0000256" key="11">
    <source>
        <dbReference type="ARBA" id="ARBA00023242"/>
    </source>
</evidence>
<feature type="domain" description="C2H2-type" evidence="14">
    <location>
        <begin position="139"/>
        <end position="160"/>
    </location>
</feature>
<evidence type="ECO:0000256" key="13">
    <source>
        <dbReference type="SAM" id="MobiDB-lite"/>
    </source>
</evidence>
<keyword evidence="11" id="KW-0539">Nucleus</keyword>
<evidence type="ECO:0000256" key="8">
    <source>
        <dbReference type="ARBA" id="ARBA00023015"/>
    </source>
</evidence>
<evidence type="ECO:0000256" key="2">
    <source>
        <dbReference type="ARBA" id="ARBA00004123"/>
    </source>
</evidence>
<keyword evidence="16" id="KW-1185">Reference proteome</keyword>